<organism evidence="7 8">
    <name type="scientific">Paenibacillus mucilaginosus K02</name>
    <dbReference type="NCBI Taxonomy" id="997761"/>
    <lineage>
        <taxon>Bacteria</taxon>
        <taxon>Bacillati</taxon>
        <taxon>Bacillota</taxon>
        <taxon>Bacilli</taxon>
        <taxon>Bacillales</taxon>
        <taxon>Paenibacillaceae</taxon>
        <taxon>Paenibacillus</taxon>
    </lineage>
</organism>
<dbReference type="AlphaFoldDB" id="I0BN55"/>
<dbReference type="GO" id="GO:0003677">
    <property type="term" value="F:DNA binding"/>
    <property type="evidence" value="ECO:0007669"/>
    <property type="project" value="UniProtKB-KW"/>
</dbReference>
<dbReference type="PANTHER" id="PTHR33375">
    <property type="entry name" value="CHROMOSOME-PARTITIONING PROTEIN PARB-RELATED"/>
    <property type="match status" value="1"/>
</dbReference>
<evidence type="ECO:0000256" key="1">
    <source>
        <dbReference type="ARBA" id="ARBA00006295"/>
    </source>
</evidence>
<reference evidence="7 8" key="1">
    <citation type="submission" date="2013-06" db="EMBL/GenBank/DDBJ databases">
        <title>Complete genome sequence of Paenibacillus mucilaginosus K02.</title>
        <authorList>
            <person name="Xiao B."/>
            <person name="Sun L."/>
            <person name="Xiao L."/>
            <person name="Lian B."/>
        </authorList>
    </citation>
    <scope>NUCLEOTIDE SEQUENCE [LARGE SCALE GENOMIC DNA]</scope>
    <source>
        <strain evidence="7 8">K02</strain>
    </source>
</reference>
<name>I0BN55_9BACL</name>
<feature type="domain" description="ParB-like N-terminal" evidence="6">
    <location>
        <begin position="4"/>
        <end position="95"/>
    </location>
</feature>
<evidence type="ECO:0000256" key="3">
    <source>
        <dbReference type="ARBA" id="ARBA00023125"/>
    </source>
</evidence>
<dbReference type="KEGG" id="pmw:B2K_24465"/>
<gene>
    <name evidence="7" type="ORF">B2K_24465</name>
</gene>
<dbReference type="InterPro" id="IPR041468">
    <property type="entry name" value="HTH_ParB/Spo0J"/>
</dbReference>
<dbReference type="HOGENOM" id="CLU_806192_0_0_9"/>
<dbReference type="GO" id="GO:0007059">
    <property type="term" value="P:chromosome segregation"/>
    <property type="evidence" value="ECO:0007669"/>
    <property type="project" value="UniProtKB-KW"/>
</dbReference>
<feature type="coiled-coil region" evidence="4">
    <location>
        <begin position="234"/>
        <end position="270"/>
    </location>
</feature>
<dbReference type="Gene3D" id="3.90.1530.30">
    <property type="match status" value="1"/>
</dbReference>
<proteinExistence type="inferred from homology"/>
<dbReference type="Proteomes" id="UP000007392">
    <property type="component" value="Chromosome"/>
</dbReference>
<evidence type="ECO:0000313" key="7">
    <source>
        <dbReference type="EMBL" id="AFH63802.2"/>
    </source>
</evidence>
<accession>I0BN55</accession>
<dbReference type="InterPro" id="IPR050336">
    <property type="entry name" value="Chromosome_partition/occlusion"/>
</dbReference>
<feature type="region of interest" description="Disordered" evidence="5">
    <location>
        <begin position="281"/>
        <end position="319"/>
    </location>
</feature>
<dbReference type="Pfam" id="PF02195">
    <property type="entry name" value="ParB_N"/>
    <property type="match status" value="1"/>
</dbReference>
<dbReference type="OrthoDB" id="9771505at2"/>
<dbReference type="GO" id="GO:0005694">
    <property type="term" value="C:chromosome"/>
    <property type="evidence" value="ECO:0007669"/>
    <property type="project" value="TreeGrafter"/>
</dbReference>
<dbReference type="EMBL" id="CP003422">
    <property type="protein sequence ID" value="AFH63802.2"/>
    <property type="molecule type" value="Genomic_DNA"/>
</dbReference>
<dbReference type="FunFam" id="3.90.1530.30:FF:000001">
    <property type="entry name" value="Chromosome partitioning protein ParB"/>
    <property type="match status" value="1"/>
</dbReference>
<evidence type="ECO:0000256" key="5">
    <source>
        <dbReference type="SAM" id="MobiDB-lite"/>
    </source>
</evidence>
<dbReference type="InterPro" id="IPR004437">
    <property type="entry name" value="ParB/RepB/Spo0J"/>
</dbReference>
<dbReference type="InterPro" id="IPR036086">
    <property type="entry name" value="ParB/Sulfiredoxin_sf"/>
</dbReference>
<dbReference type="PANTHER" id="PTHR33375:SF1">
    <property type="entry name" value="CHROMOSOME-PARTITIONING PROTEIN PARB-RELATED"/>
    <property type="match status" value="1"/>
</dbReference>
<evidence type="ECO:0000256" key="4">
    <source>
        <dbReference type="SAM" id="Coils"/>
    </source>
</evidence>
<dbReference type="GO" id="GO:0045881">
    <property type="term" value="P:positive regulation of sporulation resulting in formation of a cellular spore"/>
    <property type="evidence" value="ECO:0007669"/>
    <property type="project" value="TreeGrafter"/>
</dbReference>
<keyword evidence="4" id="KW-0175">Coiled coil</keyword>
<dbReference type="Pfam" id="PF17762">
    <property type="entry name" value="HTH_ParB"/>
    <property type="match status" value="1"/>
</dbReference>
<dbReference type="SUPFAM" id="SSF109709">
    <property type="entry name" value="KorB DNA-binding domain-like"/>
    <property type="match status" value="1"/>
</dbReference>
<dbReference type="RefSeq" id="WP_016362809.1">
    <property type="nucleotide sequence ID" value="NC_017672.3"/>
</dbReference>
<dbReference type="InterPro" id="IPR003115">
    <property type="entry name" value="ParB_N"/>
</dbReference>
<dbReference type="SUPFAM" id="SSF110849">
    <property type="entry name" value="ParB/Sulfiredoxin"/>
    <property type="match status" value="1"/>
</dbReference>
<dbReference type="Gene3D" id="1.10.10.2830">
    <property type="match status" value="1"/>
</dbReference>
<dbReference type="NCBIfam" id="TIGR00180">
    <property type="entry name" value="parB_part"/>
    <property type="match status" value="1"/>
</dbReference>
<evidence type="ECO:0000256" key="2">
    <source>
        <dbReference type="ARBA" id="ARBA00022829"/>
    </source>
</evidence>
<comment type="similarity">
    <text evidence="1">Belongs to the ParB family.</text>
</comment>
<keyword evidence="2" id="KW-0159">Chromosome partition</keyword>
<keyword evidence="3" id="KW-0238">DNA-binding</keyword>
<evidence type="ECO:0000259" key="6">
    <source>
        <dbReference type="SMART" id="SM00470"/>
    </source>
</evidence>
<dbReference type="SMART" id="SM00470">
    <property type="entry name" value="ParB"/>
    <property type="match status" value="1"/>
</dbReference>
<evidence type="ECO:0000313" key="8">
    <source>
        <dbReference type="Proteomes" id="UP000007392"/>
    </source>
</evidence>
<sequence length="403" mass="43371">MNMTEIAMNLIDEDKDQPRYQFGEEALRELMESIEELGLLSPIKVRTTPGGRYKIIYGNRRYKACEMLGRETIPCIVSDVTDEMEIYLEQIAENLTREGFSPIEEAEAFDKLLNNPKFKSSTKYLSNKLGKPESYIKNKCELLKFGRAVKKLIVGGTEIRKDLLTEEQLLPLKDLPLEYRDTLALTIARDEMPVSDVKKIAKLFKAKDISENTKSKLLYKSGPGLIETWSVHEHNKAERAKAAEAKAAAEAEAKAAAEQAAQQAKAVQAAAEAGAAAAQPAGQAAAPAPEAQPAAPAAAAAPQAAAPQAPAAPSAPGGEALLLAHTPASPAQSSPSPALGQVQRMLAALPQTAPLRADVIRSLGTLPAAEREEILAGIDSLIGQLENHLLEWKSVREQAKATV</sequence>
<protein>
    <submittedName>
        <fullName evidence="7">Plasmid stablization protein ParB</fullName>
    </submittedName>
</protein>